<sequence length="242" mass="27491">MGRTKNTTKARAESTLSIQDVRDLLIKIQENAQKQFDSDQNLLEDVSEEYEKLEGCLNKSKGPTRKALEAVLRSIGCDYRAWYQQLTGNQAQRLLRPENISKLLAVFPADCSDSLPLMDLVMNDLGRLMSCANNEFKSDEQIDEIQEIICRFEANLKEAQPLATVTPKLHLLCAHLVPFLKVNRSWGHVTEQGLESLHAVINSLIIRFASVRNVEKNAESILKHIGNFNFLYDLGESWFNNI</sequence>
<reference evidence="2" key="1">
    <citation type="submission" date="2010-08" db="EMBL/GenBank/DDBJ databases">
        <authorList>
            <consortium name="Caenorhabditis japonica Sequencing Consortium"/>
            <person name="Wilson R.K."/>
        </authorList>
    </citation>
    <scope>NUCLEOTIDE SEQUENCE [LARGE SCALE GENOMIC DNA]</scope>
    <source>
        <strain evidence="2">DF5081</strain>
    </source>
</reference>
<keyword evidence="2" id="KW-1185">Reference proteome</keyword>
<evidence type="ECO:0000313" key="2">
    <source>
        <dbReference type="Proteomes" id="UP000005237"/>
    </source>
</evidence>
<organism evidence="1 2">
    <name type="scientific">Caenorhabditis japonica</name>
    <dbReference type="NCBI Taxonomy" id="281687"/>
    <lineage>
        <taxon>Eukaryota</taxon>
        <taxon>Metazoa</taxon>
        <taxon>Ecdysozoa</taxon>
        <taxon>Nematoda</taxon>
        <taxon>Chromadorea</taxon>
        <taxon>Rhabditida</taxon>
        <taxon>Rhabditina</taxon>
        <taxon>Rhabditomorpha</taxon>
        <taxon>Rhabditoidea</taxon>
        <taxon>Rhabditidae</taxon>
        <taxon>Peloderinae</taxon>
        <taxon>Caenorhabditis</taxon>
    </lineage>
</organism>
<accession>A0A8R1EHJ9</accession>
<evidence type="ECO:0000313" key="1">
    <source>
        <dbReference type="EnsemblMetazoa" id="CJA33743.1"/>
    </source>
</evidence>
<dbReference type="Proteomes" id="UP000005237">
    <property type="component" value="Unassembled WGS sequence"/>
</dbReference>
<protein>
    <submittedName>
        <fullName evidence="1">Uncharacterized protein</fullName>
    </submittedName>
</protein>
<proteinExistence type="predicted"/>
<dbReference type="PANTHER" id="PTHR31424:SF4">
    <property type="entry name" value="AUTOPHAGY-RELATED PROTEIN 14-RELATED"/>
    <property type="match status" value="1"/>
</dbReference>
<dbReference type="AlphaFoldDB" id="A0A8R1EHJ9"/>
<reference evidence="1" key="2">
    <citation type="submission" date="2022-06" db="UniProtKB">
        <authorList>
            <consortium name="EnsemblMetazoa"/>
        </authorList>
    </citation>
    <scope>IDENTIFICATION</scope>
    <source>
        <strain evidence="1">DF5081</strain>
    </source>
</reference>
<name>A0A8R1EHJ9_CAEJA</name>
<dbReference type="EnsemblMetazoa" id="CJA33743.1">
    <property type="protein sequence ID" value="CJA33743.1"/>
    <property type="gene ID" value="WBGene00209590"/>
</dbReference>
<dbReference type="PANTHER" id="PTHR31424">
    <property type="entry name" value="PROTEIN CBG23806"/>
    <property type="match status" value="1"/>
</dbReference>